<keyword evidence="2" id="KW-1185">Reference proteome</keyword>
<accession>K6ZEI5</accession>
<proteinExistence type="predicted"/>
<protein>
    <submittedName>
        <fullName evidence="1">Uncharacterized protein</fullName>
    </submittedName>
</protein>
<gene>
    <name evidence="1" type="ORF">GPAL_0438</name>
</gene>
<evidence type="ECO:0000313" key="1">
    <source>
        <dbReference type="EMBL" id="GAC27318.1"/>
    </source>
</evidence>
<reference evidence="2" key="1">
    <citation type="journal article" date="2014" name="Environ. Microbiol.">
        <title>Comparative genomics of the marine bacterial genus Glaciecola reveals the high degree of genomic diversity and genomic characteristic for cold adaptation.</title>
        <authorList>
            <person name="Qin Q.L."/>
            <person name="Xie B.B."/>
            <person name="Yu Y."/>
            <person name="Shu Y.L."/>
            <person name="Rong J.C."/>
            <person name="Zhang Y.J."/>
            <person name="Zhao D.L."/>
            <person name="Chen X.L."/>
            <person name="Zhang X.Y."/>
            <person name="Chen B."/>
            <person name="Zhou B.C."/>
            <person name="Zhang Y.Z."/>
        </authorList>
    </citation>
    <scope>NUCLEOTIDE SEQUENCE [LARGE SCALE GENOMIC DNA]</scope>
    <source>
        <strain evidence="2">ACAM 615</strain>
    </source>
</reference>
<organism evidence="1 2">
    <name type="scientific">Brumicola pallidula DSM 14239 = ACAM 615</name>
    <dbReference type="NCBI Taxonomy" id="1121922"/>
    <lineage>
        <taxon>Bacteria</taxon>
        <taxon>Pseudomonadati</taxon>
        <taxon>Pseudomonadota</taxon>
        <taxon>Gammaproteobacteria</taxon>
        <taxon>Alteromonadales</taxon>
        <taxon>Alteromonadaceae</taxon>
        <taxon>Brumicola</taxon>
    </lineage>
</organism>
<name>K6ZEI5_9ALTE</name>
<comment type="caution">
    <text evidence="1">The sequence shown here is derived from an EMBL/GenBank/DDBJ whole genome shotgun (WGS) entry which is preliminary data.</text>
</comment>
<sequence>MGVKIDIANLPNKAQNLLLSNFEIADNFITPQDIILHIRVTDKR</sequence>
<dbReference type="EMBL" id="BAEQ01000009">
    <property type="protein sequence ID" value="GAC27318.1"/>
    <property type="molecule type" value="Genomic_DNA"/>
</dbReference>
<dbReference type="AlphaFoldDB" id="K6ZEI5"/>
<evidence type="ECO:0000313" key="2">
    <source>
        <dbReference type="Proteomes" id="UP000006251"/>
    </source>
</evidence>
<dbReference type="Proteomes" id="UP000006251">
    <property type="component" value="Unassembled WGS sequence"/>
</dbReference>